<organism evidence="8 9">
    <name type="scientific">Yoonia rhodophyticola</name>
    <dbReference type="NCBI Taxonomy" id="3137370"/>
    <lineage>
        <taxon>Bacteria</taxon>
        <taxon>Pseudomonadati</taxon>
        <taxon>Pseudomonadota</taxon>
        <taxon>Alphaproteobacteria</taxon>
        <taxon>Rhodobacterales</taxon>
        <taxon>Paracoccaceae</taxon>
        <taxon>Yoonia</taxon>
    </lineage>
</organism>
<comment type="similarity">
    <text evidence="1 7">Belongs to the endoribonuclease YbeY family.</text>
</comment>
<dbReference type="GO" id="GO:0005737">
    <property type="term" value="C:cytoplasm"/>
    <property type="evidence" value="ECO:0007669"/>
    <property type="project" value="UniProtKB-SubCell"/>
</dbReference>
<dbReference type="KEGG" id="yrh:AABB31_19410"/>
<evidence type="ECO:0000313" key="9">
    <source>
        <dbReference type="Proteomes" id="UP001470809"/>
    </source>
</evidence>
<keyword evidence="5 7" id="KW-0378">Hydrolase</keyword>
<dbReference type="EMBL" id="CP151767">
    <property type="protein sequence ID" value="WZU67100.1"/>
    <property type="molecule type" value="Genomic_DNA"/>
</dbReference>
<evidence type="ECO:0000256" key="5">
    <source>
        <dbReference type="ARBA" id="ARBA00022801"/>
    </source>
</evidence>
<keyword evidence="7" id="KW-0698">rRNA processing</keyword>
<keyword evidence="3 7" id="KW-0479">Metal-binding</keyword>
<keyword evidence="4 7" id="KW-0255">Endonuclease</keyword>
<keyword evidence="2 7" id="KW-0540">Nuclease</keyword>
<dbReference type="Pfam" id="PF02130">
    <property type="entry name" value="YbeY"/>
    <property type="match status" value="1"/>
</dbReference>
<dbReference type="EC" id="3.1.-.-" evidence="7"/>
<dbReference type="Gene3D" id="3.40.390.30">
    <property type="entry name" value="Metalloproteases ('zincins'), catalytic domain"/>
    <property type="match status" value="1"/>
</dbReference>
<dbReference type="GO" id="GO:0006364">
    <property type="term" value="P:rRNA processing"/>
    <property type="evidence" value="ECO:0007669"/>
    <property type="project" value="UniProtKB-UniRule"/>
</dbReference>
<evidence type="ECO:0000256" key="2">
    <source>
        <dbReference type="ARBA" id="ARBA00022722"/>
    </source>
</evidence>
<dbReference type="GO" id="GO:0004222">
    <property type="term" value="F:metalloendopeptidase activity"/>
    <property type="evidence" value="ECO:0007669"/>
    <property type="project" value="InterPro"/>
</dbReference>
<evidence type="ECO:0000313" key="8">
    <source>
        <dbReference type="EMBL" id="WZU67100.1"/>
    </source>
</evidence>
<evidence type="ECO:0000256" key="1">
    <source>
        <dbReference type="ARBA" id="ARBA00010875"/>
    </source>
</evidence>
<dbReference type="InterPro" id="IPR023091">
    <property type="entry name" value="MetalPrtase_cat_dom_sf_prd"/>
</dbReference>
<dbReference type="PROSITE" id="PS01306">
    <property type="entry name" value="UPF0054"/>
    <property type="match status" value="1"/>
</dbReference>
<dbReference type="Proteomes" id="UP001470809">
    <property type="component" value="Chromosome"/>
</dbReference>
<dbReference type="RefSeq" id="WP_342076412.1">
    <property type="nucleotide sequence ID" value="NZ_CP151767.2"/>
</dbReference>
<dbReference type="InterPro" id="IPR020549">
    <property type="entry name" value="YbeY_CS"/>
</dbReference>
<proteinExistence type="inferred from homology"/>
<dbReference type="HAMAP" id="MF_00009">
    <property type="entry name" value="Endoribonucl_YbeY"/>
    <property type="match status" value="1"/>
</dbReference>
<keyword evidence="7" id="KW-0690">Ribosome biogenesis</keyword>
<dbReference type="PANTHER" id="PTHR46986">
    <property type="entry name" value="ENDORIBONUCLEASE YBEY, CHLOROPLASTIC"/>
    <property type="match status" value="1"/>
</dbReference>
<comment type="subcellular location">
    <subcellularLocation>
        <location evidence="7">Cytoplasm</location>
    </subcellularLocation>
</comment>
<evidence type="ECO:0000256" key="3">
    <source>
        <dbReference type="ARBA" id="ARBA00022723"/>
    </source>
</evidence>
<comment type="cofactor">
    <cofactor evidence="7">
        <name>Zn(2+)</name>
        <dbReference type="ChEBI" id="CHEBI:29105"/>
    </cofactor>
    <text evidence="7">Binds 1 zinc ion.</text>
</comment>
<dbReference type="PANTHER" id="PTHR46986:SF1">
    <property type="entry name" value="ENDORIBONUCLEASE YBEY, CHLOROPLASTIC"/>
    <property type="match status" value="1"/>
</dbReference>
<accession>A0AAN0M8T7</accession>
<keyword evidence="9" id="KW-1185">Reference proteome</keyword>
<dbReference type="GO" id="GO:0004521">
    <property type="term" value="F:RNA endonuclease activity"/>
    <property type="evidence" value="ECO:0007669"/>
    <property type="project" value="UniProtKB-UniRule"/>
</dbReference>
<evidence type="ECO:0000256" key="6">
    <source>
        <dbReference type="ARBA" id="ARBA00022833"/>
    </source>
</evidence>
<keyword evidence="6 7" id="KW-0862">Zinc</keyword>
<feature type="binding site" evidence="7">
    <location>
        <position position="134"/>
    </location>
    <ligand>
        <name>Zn(2+)</name>
        <dbReference type="ChEBI" id="CHEBI:29105"/>
        <note>catalytic</note>
    </ligand>
</feature>
<evidence type="ECO:0000256" key="7">
    <source>
        <dbReference type="HAMAP-Rule" id="MF_00009"/>
    </source>
</evidence>
<reference evidence="9" key="1">
    <citation type="submission" date="2024-04" db="EMBL/GenBank/DDBJ databases">
        <title>Phylogenomic analyses of a clade within the roseobacter group suggest taxonomic reassignments of species of the genera Aestuariivita, Citreicella, Loktanella, Nautella, Pelagibaca, Ruegeria, Thalassobius, Thiobacimonas and Tropicibacter, and the proposal o.</title>
        <authorList>
            <person name="Jeon C.O."/>
        </authorList>
    </citation>
    <scope>NUCLEOTIDE SEQUENCE [LARGE SCALE GENOMIC DNA]</scope>
    <source>
        <strain evidence="9">SS1-5</strain>
    </source>
</reference>
<feature type="binding site" evidence="7">
    <location>
        <position position="128"/>
    </location>
    <ligand>
        <name>Zn(2+)</name>
        <dbReference type="ChEBI" id="CHEBI:29105"/>
        <note>catalytic</note>
    </ligand>
</feature>
<evidence type="ECO:0000256" key="4">
    <source>
        <dbReference type="ARBA" id="ARBA00022759"/>
    </source>
</evidence>
<reference evidence="8 9" key="2">
    <citation type="submission" date="2024-08" db="EMBL/GenBank/DDBJ databases">
        <title>Phylogenomic analyses of a clade within the roseobacter group suggest taxonomic reassignments of species of the genera Aestuariivita, Citreicella, Loktanella, Nautella, Pelagibaca, Ruegeria, Thalassobius, Thiobacimonas and Tropicibacter, and the proposal o.</title>
        <authorList>
            <person name="Jeon C.O."/>
        </authorList>
    </citation>
    <scope>NUCLEOTIDE SEQUENCE [LARGE SCALE GENOMIC DNA]</scope>
    <source>
        <strain evidence="8 9">SS1-5</strain>
    </source>
</reference>
<dbReference type="NCBIfam" id="TIGR00043">
    <property type="entry name" value="rRNA maturation RNase YbeY"/>
    <property type="match status" value="1"/>
</dbReference>
<dbReference type="SUPFAM" id="SSF55486">
    <property type="entry name" value="Metalloproteases ('zincins'), catalytic domain"/>
    <property type="match status" value="1"/>
</dbReference>
<sequence>MSVDCIVEDPRWGDIEALADMATAAVFDRLGLEPTVFETSVLAADDQRIAALNADFRSKDGATNVLSWPSRERGAAIDGEMPLPPQPDMDAELGDIAVAYDTCLREAEMAGKSLAHHAVHLLVHGTLHLLGFDHVRDRDATLMEGLETEILGKLGISDPYKD</sequence>
<protein>
    <recommendedName>
        <fullName evidence="7">Endoribonuclease YbeY</fullName>
        <ecNumber evidence="7">3.1.-.-</ecNumber>
    </recommendedName>
</protein>
<dbReference type="AlphaFoldDB" id="A0AAN0M8T7"/>
<comment type="function">
    <text evidence="7">Single strand-specific metallo-endoribonuclease involved in late-stage 70S ribosome quality control and in maturation of the 3' terminus of the 16S rRNA.</text>
</comment>
<dbReference type="GO" id="GO:0008270">
    <property type="term" value="F:zinc ion binding"/>
    <property type="evidence" value="ECO:0007669"/>
    <property type="project" value="UniProtKB-UniRule"/>
</dbReference>
<keyword evidence="7" id="KW-0963">Cytoplasm</keyword>
<feature type="binding site" evidence="7">
    <location>
        <position position="124"/>
    </location>
    <ligand>
        <name>Zn(2+)</name>
        <dbReference type="ChEBI" id="CHEBI:29105"/>
        <note>catalytic</note>
    </ligand>
</feature>
<name>A0AAN0M8T7_9RHOB</name>
<dbReference type="InterPro" id="IPR002036">
    <property type="entry name" value="YbeY"/>
</dbReference>
<gene>
    <name evidence="7 8" type="primary">ybeY</name>
    <name evidence="8" type="ORF">AABB31_19410</name>
</gene>